<dbReference type="Pfam" id="PF00497">
    <property type="entry name" value="SBP_bac_3"/>
    <property type="match status" value="1"/>
</dbReference>
<evidence type="ECO:0000313" key="4">
    <source>
        <dbReference type="EMBL" id="OUR97239.1"/>
    </source>
</evidence>
<proteinExistence type="predicted"/>
<organism evidence="4 5">
    <name type="scientific">Halobacteriovorax marinus</name>
    <dbReference type="NCBI Taxonomy" id="97084"/>
    <lineage>
        <taxon>Bacteria</taxon>
        <taxon>Pseudomonadati</taxon>
        <taxon>Bdellovibrionota</taxon>
        <taxon>Bacteriovoracia</taxon>
        <taxon>Bacteriovoracales</taxon>
        <taxon>Halobacteriovoraceae</taxon>
        <taxon>Halobacteriovorax</taxon>
    </lineage>
</organism>
<comment type="caution">
    <text evidence="4">The sequence shown here is derived from an EMBL/GenBank/DDBJ whole genome shotgun (WGS) entry which is preliminary data.</text>
</comment>
<accession>A0A1Y5FE39</accession>
<evidence type="ECO:0000256" key="2">
    <source>
        <dbReference type="SAM" id="SignalP"/>
    </source>
</evidence>
<reference evidence="5" key="1">
    <citation type="journal article" date="2017" name="Proc. Natl. Acad. Sci. U.S.A.">
        <title>Simulation of Deepwater Horizon oil plume reveals substrate specialization within a complex community of hydrocarbon-degraders.</title>
        <authorList>
            <person name="Hu P."/>
            <person name="Dubinsky E.A."/>
            <person name="Probst A.J."/>
            <person name="Wang J."/>
            <person name="Sieber C.M.K."/>
            <person name="Tom L.M."/>
            <person name="Gardinali P."/>
            <person name="Banfield J.F."/>
            <person name="Atlas R.M."/>
            <person name="Andersen G.L."/>
        </authorList>
    </citation>
    <scope>NUCLEOTIDE SEQUENCE [LARGE SCALE GENOMIC DNA]</scope>
</reference>
<dbReference type="PANTHER" id="PTHR35936:SF25">
    <property type="entry name" value="ABC TRANSPORTER SUBSTRATE-BINDING PROTEIN"/>
    <property type="match status" value="1"/>
</dbReference>
<evidence type="ECO:0000313" key="5">
    <source>
        <dbReference type="Proteomes" id="UP000196531"/>
    </source>
</evidence>
<feature type="signal peptide" evidence="2">
    <location>
        <begin position="1"/>
        <end position="21"/>
    </location>
</feature>
<protein>
    <recommendedName>
        <fullName evidence="3">Solute-binding protein family 3/N-terminal domain-containing protein</fullName>
    </recommendedName>
</protein>
<dbReference type="InterPro" id="IPR001638">
    <property type="entry name" value="Solute-binding_3/MltF_N"/>
</dbReference>
<dbReference type="AlphaFoldDB" id="A0A1Y5FE39"/>
<dbReference type="Proteomes" id="UP000196531">
    <property type="component" value="Unassembled WGS sequence"/>
</dbReference>
<dbReference type="Gene3D" id="3.40.190.10">
    <property type="entry name" value="Periplasmic binding protein-like II"/>
    <property type="match status" value="2"/>
</dbReference>
<dbReference type="SUPFAM" id="SSF53850">
    <property type="entry name" value="Periplasmic binding protein-like II"/>
    <property type="match status" value="1"/>
</dbReference>
<sequence length="243" mass="27568">MKLFRKILFGILFIVEISVSAEVVTIAAEDDWIPYAREDGTGLSNDIVKAAFKSVGVEAKYKIFPYSRVLHYLESGEYVAGFNVPADASSRKKFILGKEKLFDAVSAYYENITSPMKAKNRDELRNAKRIGVVRGYGYGDHFSNLVKLGRISKEVTSSEISNLKKLALGRIDSTILYRKTSEILISKLKLVQKIKYAFDNEVTPVYLAFSRLHKKGRYYAKKFDEGMRNIRANGVYQKIVASY</sequence>
<gene>
    <name evidence="4" type="ORF">A9Q84_13010</name>
</gene>
<keyword evidence="1 2" id="KW-0732">Signal</keyword>
<evidence type="ECO:0000256" key="1">
    <source>
        <dbReference type="ARBA" id="ARBA00022729"/>
    </source>
</evidence>
<feature type="chain" id="PRO_5012192977" description="Solute-binding protein family 3/N-terminal domain-containing protein" evidence="2">
    <location>
        <begin position="22"/>
        <end position="243"/>
    </location>
</feature>
<feature type="domain" description="Solute-binding protein family 3/N-terminal" evidence="3">
    <location>
        <begin position="25"/>
        <end position="243"/>
    </location>
</feature>
<dbReference type="PANTHER" id="PTHR35936">
    <property type="entry name" value="MEMBRANE-BOUND LYTIC MUREIN TRANSGLYCOSYLASE F"/>
    <property type="match status" value="1"/>
</dbReference>
<dbReference type="EMBL" id="MAAO01000006">
    <property type="protein sequence ID" value="OUR97239.1"/>
    <property type="molecule type" value="Genomic_DNA"/>
</dbReference>
<name>A0A1Y5FE39_9BACT</name>
<evidence type="ECO:0000259" key="3">
    <source>
        <dbReference type="Pfam" id="PF00497"/>
    </source>
</evidence>